<protein>
    <submittedName>
        <fullName evidence="1">Uncharacterized protein</fullName>
    </submittedName>
</protein>
<organism evidence="1 2">
    <name type="scientific">Zosterops borbonicus</name>
    <dbReference type="NCBI Taxonomy" id="364589"/>
    <lineage>
        <taxon>Eukaryota</taxon>
        <taxon>Metazoa</taxon>
        <taxon>Chordata</taxon>
        <taxon>Craniata</taxon>
        <taxon>Vertebrata</taxon>
        <taxon>Euteleostomi</taxon>
        <taxon>Archelosauria</taxon>
        <taxon>Archosauria</taxon>
        <taxon>Dinosauria</taxon>
        <taxon>Saurischia</taxon>
        <taxon>Theropoda</taxon>
        <taxon>Coelurosauria</taxon>
        <taxon>Aves</taxon>
        <taxon>Neognathae</taxon>
        <taxon>Neoaves</taxon>
        <taxon>Telluraves</taxon>
        <taxon>Australaves</taxon>
        <taxon>Passeriformes</taxon>
        <taxon>Sylvioidea</taxon>
        <taxon>Zosteropidae</taxon>
        <taxon>Zosterops</taxon>
    </lineage>
</organism>
<name>A0A8K1LVB9_9PASS</name>
<reference evidence="1" key="1">
    <citation type="submission" date="2019-04" db="EMBL/GenBank/DDBJ databases">
        <title>Genome assembly of Zosterops borbonicus 15179.</title>
        <authorList>
            <person name="Leroy T."/>
            <person name="Anselmetti Y."/>
            <person name="Tilak M.-K."/>
            <person name="Nabholz B."/>
        </authorList>
    </citation>
    <scope>NUCLEOTIDE SEQUENCE</scope>
    <source>
        <strain evidence="1">HGM_15179</strain>
        <tissue evidence="1">Muscle</tissue>
    </source>
</reference>
<evidence type="ECO:0000313" key="1">
    <source>
        <dbReference type="EMBL" id="TRZ26928.1"/>
    </source>
</evidence>
<dbReference type="Proteomes" id="UP000796761">
    <property type="component" value="Unassembled WGS sequence"/>
</dbReference>
<proteinExistence type="predicted"/>
<sequence length="69" mass="7992">MVLLLLQKTDSCFPFQLYLIYLRYVIDKRMEDTKLDHPIELKLLDLLTAIACLHKVKPQLKSQEGSDSG</sequence>
<dbReference type="AlphaFoldDB" id="A0A8K1LVB9"/>
<comment type="caution">
    <text evidence="1">The sequence shown here is derived from an EMBL/GenBank/DDBJ whole genome shotgun (WGS) entry which is preliminary data.</text>
</comment>
<keyword evidence="2" id="KW-1185">Reference proteome</keyword>
<evidence type="ECO:0000313" key="2">
    <source>
        <dbReference type="Proteomes" id="UP000796761"/>
    </source>
</evidence>
<gene>
    <name evidence="1" type="ORF">HGM15179_000169</name>
</gene>
<accession>A0A8K1LVB9</accession>
<dbReference type="EMBL" id="SWJQ01000002">
    <property type="protein sequence ID" value="TRZ26928.1"/>
    <property type="molecule type" value="Genomic_DNA"/>
</dbReference>